<dbReference type="STRING" id="914234.M2R7Y0"/>
<keyword evidence="5 9" id="KW-0812">Transmembrane</keyword>
<organism evidence="11 12">
    <name type="scientific">Ceriporiopsis subvermispora (strain B)</name>
    <name type="common">White-rot fungus</name>
    <name type="synonym">Gelatoporia subvermispora</name>
    <dbReference type="NCBI Taxonomy" id="914234"/>
    <lineage>
        <taxon>Eukaryota</taxon>
        <taxon>Fungi</taxon>
        <taxon>Dikarya</taxon>
        <taxon>Basidiomycota</taxon>
        <taxon>Agaricomycotina</taxon>
        <taxon>Agaricomycetes</taxon>
        <taxon>Polyporales</taxon>
        <taxon>Gelatoporiaceae</taxon>
        <taxon>Gelatoporia</taxon>
    </lineage>
</organism>
<comment type="subunit">
    <text evidence="4 9">Component of 250-400 kDa complexes called cytochrome oxidase assembly intermediates or COA complexes.</text>
</comment>
<sequence length="171" mass="18445">MQEQPYVPKNVVEESYRPGYTGMSPGLQRARAPFRVRNAITGITLFAFSAGIWAYSIGAVKQDEFTDVDEEARALRQSSLQNAPSQVAEAAGIAEDATTGVVPLDGATVPIQTIQSSPAVVVDTSNRPRGLLAPILARHFPRMLDPTTKTLVWGAPPVDRIGKLRDSVSQD</sequence>
<comment type="function">
    <text evidence="1 9">Required for assembly of cytochrome c oxidase (complex IV).</text>
</comment>
<keyword evidence="9" id="KW-0999">Mitochondrion inner membrane</keyword>
<comment type="similarity">
    <text evidence="3 9">Belongs to the COA3 family.</text>
</comment>
<dbReference type="HOGENOM" id="CLU_1562700_0_0_1"/>
<evidence type="ECO:0000256" key="8">
    <source>
        <dbReference type="ARBA" id="ARBA00023136"/>
    </source>
</evidence>
<dbReference type="InterPro" id="IPR018628">
    <property type="entry name" value="Coa3_CC"/>
</dbReference>
<evidence type="ECO:0000313" key="12">
    <source>
        <dbReference type="Proteomes" id="UP000016930"/>
    </source>
</evidence>
<feature type="transmembrane region" description="Helical" evidence="9">
    <location>
        <begin position="39"/>
        <end position="58"/>
    </location>
</feature>
<evidence type="ECO:0000256" key="7">
    <source>
        <dbReference type="ARBA" id="ARBA00023128"/>
    </source>
</evidence>
<protein>
    <recommendedName>
        <fullName evidence="9">Cytochrome c oxidase assembly factor 3</fullName>
    </recommendedName>
</protein>
<keyword evidence="7 9" id="KW-0496">Mitochondrion</keyword>
<evidence type="ECO:0000256" key="5">
    <source>
        <dbReference type="ARBA" id="ARBA00022692"/>
    </source>
</evidence>
<evidence type="ECO:0000256" key="2">
    <source>
        <dbReference type="ARBA" id="ARBA00004304"/>
    </source>
</evidence>
<evidence type="ECO:0000256" key="6">
    <source>
        <dbReference type="ARBA" id="ARBA00022989"/>
    </source>
</evidence>
<evidence type="ECO:0000259" key="10">
    <source>
        <dbReference type="Pfam" id="PF09813"/>
    </source>
</evidence>
<reference evidence="11 12" key="1">
    <citation type="journal article" date="2012" name="Proc. Natl. Acad. Sci. U.S.A.">
        <title>Comparative genomics of Ceriporiopsis subvermispora and Phanerochaete chrysosporium provide insight into selective ligninolysis.</title>
        <authorList>
            <person name="Fernandez-Fueyo E."/>
            <person name="Ruiz-Duenas F.J."/>
            <person name="Ferreira P."/>
            <person name="Floudas D."/>
            <person name="Hibbett D.S."/>
            <person name="Canessa P."/>
            <person name="Larrondo L.F."/>
            <person name="James T.Y."/>
            <person name="Seelenfreund D."/>
            <person name="Lobos S."/>
            <person name="Polanco R."/>
            <person name="Tello M."/>
            <person name="Honda Y."/>
            <person name="Watanabe T."/>
            <person name="Watanabe T."/>
            <person name="Ryu J.S."/>
            <person name="Kubicek C.P."/>
            <person name="Schmoll M."/>
            <person name="Gaskell J."/>
            <person name="Hammel K.E."/>
            <person name="St John F.J."/>
            <person name="Vanden Wymelenberg A."/>
            <person name="Sabat G."/>
            <person name="Splinter BonDurant S."/>
            <person name="Syed K."/>
            <person name="Yadav J.S."/>
            <person name="Doddapaneni H."/>
            <person name="Subramanian V."/>
            <person name="Lavin J.L."/>
            <person name="Oguiza J.A."/>
            <person name="Perez G."/>
            <person name="Pisabarro A.G."/>
            <person name="Ramirez L."/>
            <person name="Santoyo F."/>
            <person name="Master E."/>
            <person name="Coutinho P.M."/>
            <person name="Henrissat B."/>
            <person name="Lombard V."/>
            <person name="Magnuson J.K."/>
            <person name="Kuees U."/>
            <person name="Hori C."/>
            <person name="Igarashi K."/>
            <person name="Samejima M."/>
            <person name="Held B.W."/>
            <person name="Barry K.W."/>
            <person name="LaButti K.M."/>
            <person name="Lapidus A."/>
            <person name="Lindquist E.A."/>
            <person name="Lucas S.M."/>
            <person name="Riley R."/>
            <person name="Salamov A.A."/>
            <person name="Hoffmeister D."/>
            <person name="Schwenk D."/>
            <person name="Hadar Y."/>
            <person name="Yarden O."/>
            <person name="de Vries R.P."/>
            <person name="Wiebenga A."/>
            <person name="Stenlid J."/>
            <person name="Eastwood D."/>
            <person name="Grigoriev I.V."/>
            <person name="Berka R.M."/>
            <person name="Blanchette R.A."/>
            <person name="Kersten P."/>
            <person name="Martinez A.T."/>
            <person name="Vicuna R."/>
            <person name="Cullen D."/>
        </authorList>
    </citation>
    <scope>NUCLEOTIDE SEQUENCE [LARGE SCALE GENOMIC DNA]</scope>
    <source>
        <strain evidence="11 12">B</strain>
    </source>
</reference>
<dbReference type="GO" id="GO:0005743">
    <property type="term" value="C:mitochondrial inner membrane"/>
    <property type="evidence" value="ECO:0007669"/>
    <property type="project" value="UniProtKB-UniRule"/>
</dbReference>
<dbReference type="AlphaFoldDB" id="M2R7Y0"/>
<evidence type="ECO:0000256" key="4">
    <source>
        <dbReference type="ARBA" id="ARBA00011351"/>
    </source>
</evidence>
<dbReference type="Proteomes" id="UP000016930">
    <property type="component" value="Unassembled WGS sequence"/>
</dbReference>
<dbReference type="PANTHER" id="PTHR15642">
    <property type="entry name" value="CYTOCHROME C OXIDASE ASSEMBLY FACTOR 3, MITOCHONDRIAL"/>
    <property type="match status" value="1"/>
</dbReference>
<dbReference type="InterPro" id="IPR041752">
    <property type="entry name" value="Coa3"/>
</dbReference>
<evidence type="ECO:0000256" key="9">
    <source>
        <dbReference type="RuleBase" id="RU367056"/>
    </source>
</evidence>
<dbReference type="EMBL" id="KB445792">
    <property type="protein sequence ID" value="EMD40525.1"/>
    <property type="molecule type" value="Genomic_DNA"/>
</dbReference>
<dbReference type="Pfam" id="PF09813">
    <property type="entry name" value="Coa3_cc"/>
    <property type="match status" value="1"/>
</dbReference>
<dbReference type="PANTHER" id="PTHR15642:SF3">
    <property type="entry name" value="CYTOCHROME C OXIDASE ASSEMBLY FACTOR 3 HOMOLOG, MITOCHONDRIAL"/>
    <property type="match status" value="1"/>
</dbReference>
<evidence type="ECO:0000256" key="3">
    <source>
        <dbReference type="ARBA" id="ARBA00007035"/>
    </source>
</evidence>
<keyword evidence="8 9" id="KW-0472">Membrane</keyword>
<proteinExistence type="inferred from homology"/>
<evidence type="ECO:0000256" key="1">
    <source>
        <dbReference type="ARBA" id="ARBA00003064"/>
    </source>
</evidence>
<keyword evidence="12" id="KW-1185">Reference proteome</keyword>
<gene>
    <name evidence="11" type="ORF">CERSUDRAFT_91253</name>
</gene>
<dbReference type="GO" id="GO:0033617">
    <property type="term" value="P:mitochondrial respiratory chain complex IV assembly"/>
    <property type="evidence" value="ECO:0007669"/>
    <property type="project" value="UniProtKB-UniRule"/>
</dbReference>
<dbReference type="OrthoDB" id="10018333at2759"/>
<comment type="subcellular location">
    <subcellularLocation>
        <location evidence="2">Mitochondrion membrane</location>
        <topology evidence="2">Single-pass membrane protein</topology>
    </subcellularLocation>
</comment>
<name>M2R7Y0_CERS8</name>
<feature type="domain" description="Cytochrome c oxidase assembly factor 3 mitochondrial coiled-coil" evidence="10">
    <location>
        <begin position="26"/>
        <end position="72"/>
    </location>
</feature>
<evidence type="ECO:0000313" key="11">
    <source>
        <dbReference type="EMBL" id="EMD40525.1"/>
    </source>
</evidence>
<accession>M2R7Y0</accession>
<keyword evidence="6 9" id="KW-1133">Transmembrane helix</keyword>